<proteinExistence type="inferred from homology"/>
<dbReference type="InterPro" id="IPR045857">
    <property type="entry name" value="O16G_dom_2"/>
</dbReference>
<dbReference type="GO" id="GO:0004556">
    <property type="term" value="F:alpha-amylase activity"/>
    <property type="evidence" value="ECO:0007669"/>
    <property type="project" value="TreeGrafter"/>
</dbReference>
<dbReference type="EMBL" id="JAGTUU010000001">
    <property type="protein sequence ID" value="MBS0123256.1"/>
    <property type="molecule type" value="Genomic_DNA"/>
</dbReference>
<sequence>MAKSAKAESDWWRGAVIYQIYPRSFQDSDGDGIGDLKGITRRLDHVASLGVDAIWLSPIFPSPMKDMGYDVSDYTDIDPSFGTLADFDAMVDKAHGLGLKVMIDQVLSHSSDKHPFFEESRSSRTNPKADWYVWADPKLDGSPPNNWMSIFGGPAWEWDTRRKQYYFHNFLKEQPDLNFHNPEVQDWLLDTMRFWLERGVDGFRLDTVNFYFQDKLLRDNPANYLPWGPTAARPYDMQYCLFSKNQPENLQFLERLRALLDEFGARTTVGEVGDTHHSIELMGQYTSGKRLHMAYSFELLGPDFSPAHFRSRVQAFFDGAPEGWPCWAFSNHDVPRHVGRWAKHGTNQDALAKLSAAMLLSFEGSVCLYQGEELGQVDTELAFEELTDPQGINFWPEPVGRDGCRTPMTWDAKAPNAGFSNANRTWLPVKPPQQTRSVSTQDGVKNSVLAFYRAMLALRRAEPDLRTGDQRFLDLAEPVLGYERGDGFVCLFNLSAKAAEVSLKQPVTAALAEAATISGKTVKLGPNGFVIARRASA</sequence>
<dbReference type="SUPFAM" id="SSF51445">
    <property type="entry name" value="(Trans)glycosidases"/>
    <property type="match status" value="1"/>
</dbReference>
<gene>
    <name evidence="5" type="ORF">KB874_03830</name>
</gene>
<reference evidence="5" key="1">
    <citation type="submission" date="2021-04" db="EMBL/GenBank/DDBJ databases">
        <authorList>
            <person name="Yoon J."/>
        </authorList>
    </citation>
    <scope>NUCLEOTIDE SEQUENCE</scope>
    <source>
        <strain evidence="5">KMU-90</strain>
    </source>
</reference>
<dbReference type="InterPro" id="IPR006047">
    <property type="entry name" value="GH13_cat_dom"/>
</dbReference>
<evidence type="ECO:0000256" key="1">
    <source>
        <dbReference type="ARBA" id="ARBA00008061"/>
    </source>
</evidence>
<accession>A0A8J8B5T2</accession>
<feature type="domain" description="Glycosyl hydrolase family 13 catalytic" evidence="4">
    <location>
        <begin position="19"/>
        <end position="405"/>
    </location>
</feature>
<evidence type="ECO:0000313" key="6">
    <source>
        <dbReference type="Proteomes" id="UP000681356"/>
    </source>
</evidence>
<dbReference type="Gene3D" id="3.20.20.80">
    <property type="entry name" value="Glycosidases"/>
    <property type="match status" value="2"/>
</dbReference>
<dbReference type="SMART" id="SM00642">
    <property type="entry name" value="Aamy"/>
    <property type="match status" value="1"/>
</dbReference>
<keyword evidence="6" id="KW-1185">Reference proteome</keyword>
<dbReference type="Gene3D" id="2.60.40.1180">
    <property type="entry name" value="Golgi alpha-mannosidase II"/>
    <property type="match status" value="1"/>
</dbReference>
<dbReference type="Proteomes" id="UP000681356">
    <property type="component" value="Unassembled WGS sequence"/>
</dbReference>
<comment type="similarity">
    <text evidence="1">Belongs to the glycosyl hydrolase 13 family.</text>
</comment>
<evidence type="ECO:0000259" key="4">
    <source>
        <dbReference type="SMART" id="SM00642"/>
    </source>
</evidence>
<keyword evidence="3" id="KW-0326">Glycosidase</keyword>
<dbReference type="PANTHER" id="PTHR10357:SF179">
    <property type="entry name" value="NEUTRAL AND BASIC AMINO ACID TRANSPORT PROTEIN RBAT"/>
    <property type="match status" value="1"/>
</dbReference>
<evidence type="ECO:0000256" key="3">
    <source>
        <dbReference type="ARBA" id="ARBA00023295"/>
    </source>
</evidence>
<dbReference type="Pfam" id="PF00128">
    <property type="entry name" value="Alpha-amylase"/>
    <property type="match status" value="1"/>
</dbReference>
<dbReference type="PANTHER" id="PTHR10357">
    <property type="entry name" value="ALPHA-AMYLASE FAMILY MEMBER"/>
    <property type="match status" value="1"/>
</dbReference>
<keyword evidence="2" id="KW-0378">Hydrolase</keyword>
<organism evidence="5 6">
    <name type="scientific">Thetidibacter halocola</name>
    <dbReference type="NCBI Taxonomy" id="2827239"/>
    <lineage>
        <taxon>Bacteria</taxon>
        <taxon>Pseudomonadati</taxon>
        <taxon>Pseudomonadota</taxon>
        <taxon>Alphaproteobacteria</taxon>
        <taxon>Rhodobacterales</taxon>
        <taxon>Roseobacteraceae</taxon>
        <taxon>Thetidibacter</taxon>
    </lineage>
</organism>
<dbReference type="Gene3D" id="3.90.400.10">
    <property type="entry name" value="Oligo-1,6-glucosidase, Domain 2"/>
    <property type="match status" value="1"/>
</dbReference>
<protein>
    <submittedName>
        <fullName evidence="5">Alpha glucosidase</fullName>
    </submittedName>
</protein>
<dbReference type="GO" id="GO:0009313">
    <property type="term" value="P:oligosaccharide catabolic process"/>
    <property type="evidence" value="ECO:0007669"/>
    <property type="project" value="TreeGrafter"/>
</dbReference>
<dbReference type="InterPro" id="IPR017853">
    <property type="entry name" value="GH"/>
</dbReference>
<dbReference type="CDD" id="cd11330">
    <property type="entry name" value="AmyAc_OligoGlu"/>
    <property type="match status" value="1"/>
</dbReference>
<evidence type="ECO:0000313" key="5">
    <source>
        <dbReference type="EMBL" id="MBS0123256.1"/>
    </source>
</evidence>
<evidence type="ECO:0000256" key="2">
    <source>
        <dbReference type="ARBA" id="ARBA00022801"/>
    </source>
</evidence>
<dbReference type="RefSeq" id="WP_212535203.1">
    <property type="nucleotide sequence ID" value="NZ_JAGTUU010000001.1"/>
</dbReference>
<name>A0A8J8B5T2_9RHOB</name>
<dbReference type="AlphaFoldDB" id="A0A8J8B5T2"/>
<dbReference type="InterPro" id="IPR013780">
    <property type="entry name" value="Glyco_hydro_b"/>
</dbReference>
<comment type="caution">
    <text evidence="5">The sequence shown here is derived from an EMBL/GenBank/DDBJ whole genome shotgun (WGS) entry which is preliminary data.</text>
</comment>
<dbReference type="FunFam" id="3.90.400.10:FF:000002">
    <property type="entry name" value="Sucrose isomerase"/>
    <property type="match status" value="1"/>
</dbReference>